<dbReference type="GO" id="GO:0005507">
    <property type="term" value="F:copper ion binding"/>
    <property type="evidence" value="ECO:0007669"/>
    <property type="project" value="InterPro"/>
</dbReference>
<dbReference type="Pfam" id="PF00116">
    <property type="entry name" value="COX2"/>
    <property type="match status" value="1"/>
</dbReference>
<evidence type="ECO:0000256" key="17">
    <source>
        <dbReference type="ARBA" id="ARBA00049512"/>
    </source>
</evidence>
<dbReference type="InterPro" id="IPR002429">
    <property type="entry name" value="CcO_II-like_C"/>
</dbReference>
<keyword evidence="9 18" id="KW-0999">Mitochondrion inner membrane</keyword>
<comment type="cofactor">
    <cofactor evidence="18">
        <name>Cu cation</name>
        <dbReference type="ChEBI" id="CHEBI:23378"/>
    </cofactor>
    <text evidence="18">Binds a copper A center.</text>
</comment>
<dbReference type="SUPFAM" id="SSF81464">
    <property type="entry name" value="Cytochrome c oxidase subunit II-like, transmembrane region"/>
    <property type="match status" value="1"/>
</dbReference>
<comment type="function">
    <text evidence="18">Component of the cytochrome c oxidase, the last enzyme in the mitochondrial electron transport chain which drives oxidative phosphorylation. The respiratory chain contains 3 multisubunit complexes succinate dehydrogenase (complex II, CII), ubiquinol-cytochrome c oxidoreductase (cytochrome b-c1 complex, complex III, CIII) and cytochrome c oxidase (complex IV, CIV), that cooperate to transfer electrons derived from NADH and succinate to molecular oxygen, creating an electrochemical gradient over the inner membrane that drives transmembrane transport and the ATP synthase. Cytochrome c oxidase is the component of the respiratory chain that catalyzes the reduction of oxygen to water. Electrons originating from reduced cytochrome c in the intermembrane space (IMS) are transferred via the dinuclear copper A center (CU(A)) of subunit 2 and heme A of subunit 1 to the active site in subunit 1, a binuclear center (BNC) formed by heme A3 and copper B (CU(B)). The BNC reduces molecular oxygen to 2 water molecules using 4 electrons from cytochrome c in the IMS and 4 protons from the mitochondrial matrix.</text>
</comment>
<keyword evidence="7 18" id="KW-0812">Transmembrane</keyword>
<evidence type="ECO:0000256" key="1">
    <source>
        <dbReference type="ARBA" id="ARBA00004448"/>
    </source>
</evidence>
<evidence type="ECO:0000256" key="10">
    <source>
        <dbReference type="ARBA" id="ARBA00022842"/>
    </source>
</evidence>
<reference evidence="22" key="1">
    <citation type="submission" date="2018-07" db="EMBL/GenBank/DDBJ databases">
        <title>Capillaria sp. from a cat in New South Wales, Australia.</title>
        <authorList>
            <person name="Slapeta J."/>
        </authorList>
    </citation>
    <scope>NUCLEOTIDE SEQUENCE</scope>
    <source>
        <strain evidence="22">Cat-2018</strain>
    </source>
</reference>
<feature type="transmembrane region" description="Helical" evidence="19">
    <location>
        <begin position="63"/>
        <end position="85"/>
    </location>
</feature>
<name>A0A6M2UK76_9BILA</name>
<dbReference type="PANTHER" id="PTHR22888">
    <property type="entry name" value="CYTOCHROME C OXIDASE, SUBUNIT II"/>
    <property type="match status" value="1"/>
</dbReference>
<dbReference type="InterPro" id="IPR036257">
    <property type="entry name" value="Cyt_c_oxidase_su2_TM_sf"/>
</dbReference>
<evidence type="ECO:0000256" key="11">
    <source>
        <dbReference type="ARBA" id="ARBA00022967"/>
    </source>
</evidence>
<evidence type="ECO:0000256" key="5">
    <source>
        <dbReference type="ARBA" id="ARBA00022448"/>
    </source>
</evidence>
<dbReference type="Pfam" id="PF02790">
    <property type="entry name" value="COX2_TM"/>
    <property type="match status" value="1"/>
</dbReference>
<dbReference type="EMBL" id="MH665363">
    <property type="protein sequence ID" value="QCL17192.1"/>
    <property type="molecule type" value="Genomic_DNA"/>
</dbReference>
<evidence type="ECO:0000256" key="3">
    <source>
        <dbReference type="ARBA" id="ARBA00011164"/>
    </source>
</evidence>
<keyword evidence="16 18" id="KW-0472">Membrane</keyword>
<evidence type="ECO:0000256" key="9">
    <source>
        <dbReference type="ARBA" id="ARBA00022792"/>
    </source>
</evidence>
<feature type="domain" description="Cytochrome oxidase subunit II transmembrane region profile" evidence="21">
    <location>
        <begin position="1"/>
        <end position="91"/>
    </location>
</feature>
<dbReference type="Gene3D" id="1.10.287.90">
    <property type="match status" value="1"/>
</dbReference>
<sequence>MMKWSALYLQDGMSLTGESLNCLMDWVMMMMISILMAVSWFYVSIQLSKTLSNHIIDSQYIEFGWTCFPLIILYCMASISLKALYTEDNQLLSPCLNFNVTGHQWYWEYYYPDFNISYDSYLQEWESKIFRLSDCDNHVILPFKTPIRISVTSADVIHSWAVPSLGIKMDATPGRIVSSIYSPAVPGLVYGLCAELCGANHSFMPITIEHTSLLLFKKWVRMMTDTE</sequence>
<evidence type="ECO:0000256" key="16">
    <source>
        <dbReference type="ARBA" id="ARBA00023136"/>
    </source>
</evidence>
<dbReference type="PROSITE" id="PS50999">
    <property type="entry name" value="COX2_TM"/>
    <property type="match status" value="1"/>
</dbReference>
<dbReference type="InterPro" id="IPR045187">
    <property type="entry name" value="CcO_II"/>
</dbReference>
<dbReference type="InterPro" id="IPR011759">
    <property type="entry name" value="Cyt_c_oxidase_su2_TM_dom"/>
</dbReference>
<dbReference type="SUPFAM" id="SSF49503">
    <property type="entry name" value="Cupredoxins"/>
    <property type="match status" value="1"/>
</dbReference>
<dbReference type="PANTHER" id="PTHR22888:SF9">
    <property type="entry name" value="CYTOCHROME C OXIDASE SUBUNIT 2"/>
    <property type="match status" value="1"/>
</dbReference>
<evidence type="ECO:0000313" key="22">
    <source>
        <dbReference type="EMBL" id="QCL17192.1"/>
    </source>
</evidence>
<evidence type="ECO:0000259" key="21">
    <source>
        <dbReference type="PROSITE" id="PS50999"/>
    </source>
</evidence>
<keyword evidence="10" id="KW-0460">Magnesium</keyword>
<dbReference type="InterPro" id="IPR008972">
    <property type="entry name" value="Cupredoxin"/>
</dbReference>
<dbReference type="PROSITE" id="PS50857">
    <property type="entry name" value="COX2_CUA"/>
    <property type="match status" value="1"/>
</dbReference>
<dbReference type="InterPro" id="IPR001505">
    <property type="entry name" value="Copper_CuA"/>
</dbReference>
<comment type="similarity">
    <text evidence="2 18">Belongs to the cytochrome c oxidase subunit 2 family.</text>
</comment>
<keyword evidence="11" id="KW-1278">Translocase</keyword>
<keyword evidence="13 19" id="KW-1133">Transmembrane helix</keyword>
<evidence type="ECO:0000256" key="15">
    <source>
        <dbReference type="ARBA" id="ARBA00023128"/>
    </source>
</evidence>
<protein>
    <recommendedName>
        <fullName evidence="4 18">Cytochrome c oxidase subunit 2</fullName>
    </recommendedName>
</protein>
<evidence type="ECO:0000256" key="13">
    <source>
        <dbReference type="ARBA" id="ARBA00022989"/>
    </source>
</evidence>
<proteinExistence type="inferred from homology"/>
<keyword evidence="5 18" id="KW-0813">Transport</keyword>
<dbReference type="GO" id="GO:0004129">
    <property type="term" value="F:cytochrome-c oxidase activity"/>
    <property type="evidence" value="ECO:0007669"/>
    <property type="project" value="UniProtKB-EC"/>
</dbReference>
<dbReference type="GO" id="GO:0005743">
    <property type="term" value="C:mitochondrial inner membrane"/>
    <property type="evidence" value="ECO:0007669"/>
    <property type="project" value="UniProtKB-SubCell"/>
</dbReference>
<keyword evidence="15 18" id="KW-0496">Mitochondrion</keyword>
<comment type="catalytic activity">
    <reaction evidence="17">
        <text>4 Fe(II)-[cytochrome c] + O2 + 8 H(+)(in) = 4 Fe(III)-[cytochrome c] + 2 H2O + 4 H(+)(out)</text>
        <dbReference type="Rhea" id="RHEA:11436"/>
        <dbReference type="Rhea" id="RHEA-COMP:10350"/>
        <dbReference type="Rhea" id="RHEA-COMP:14399"/>
        <dbReference type="ChEBI" id="CHEBI:15377"/>
        <dbReference type="ChEBI" id="CHEBI:15378"/>
        <dbReference type="ChEBI" id="CHEBI:15379"/>
        <dbReference type="ChEBI" id="CHEBI:29033"/>
        <dbReference type="ChEBI" id="CHEBI:29034"/>
        <dbReference type="EC" id="7.1.1.9"/>
    </reaction>
    <physiologicalReaction direction="left-to-right" evidence="17">
        <dbReference type="Rhea" id="RHEA:11437"/>
    </physiologicalReaction>
</comment>
<dbReference type="Gene3D" id="2.60.40.420">
    <property type="entry name" value="Cupredoxins - blue copper proteins"/>
    <property type="match status" value="1"/>
</dbReference>
<evidence type="ECO:0000259" key="20">
    <source>
        <dbReference type="PROSITE" id="PS50857"/>
    </source>
</evidence>
<keyword evidence="14 18" id="KW-0186">Copper</keyword>
<evidence type="ECO:0000256" key="4">
    <source>
        <dbReference type="ARBA" id="ARBA00015946"/>
    </source>
</evidence>
<evidence type="ECO:0000256" key="7">
    <source>
        <dbReference type="ARBA" id="ARBA00022692"/>
    </source>
</evidence>
<keyword evidence="6 18" id="KW-0679">Respiratory chain</keyword>
<evidence type="ECO:0000256" key="18">
    <source>
        <dbReference type="RuleBase" id="RU000457"/>
    </source>
</evidence>
<feature type="transmembrane region" description="Helical" evidence="19">
    <location>
        <begin position="23"/>
        <end position="43"/>
    </location>
</feature>
<evidence type="ECO:0000256" key="19">
    <source>
        <dbReference type="SAM" id="Phobius"/>
    </source>
</evidence>
<accession>A0A6M2UK76</accession>
<evidence type="ECO:0000256" key="8">
    <source>
        <dbReference type="ARBA" id="ARBA00022723"/>
    </source>
</evidence>
<dbReference type="PROSITE" id="PS00078">
    <property type="entry name" value="COX2"/>
    <property type="match status" value="1"/>
</dbReference>
<keyword evidence="8 18" id="KW-0479">Metal-binding</keyword>
<evidence type="ECO:0000256" key="6">
    <source>
        <dbReference type="ARBA" id="ARBA00022660"/>
    </source>
</evidence>
<feature type="domain" description="Cytochrome oxidase subunit II copper A binding" evidence="20">
    <location>
        <begin position="93"/>
        <end position="222"/>
    </location>
</feature>
<evidence type="ECO:0000256" key="2">
    <source>
        <dbReference type="ARBA" id="ARBA00007866"/>
    </source>
</evidence>
<keyword evidence="12 18" id="KW-0249">Electron transport</keyword>
<evidence type="ECO:0000256" key="12">
    <source>
        <dbReference type="ARBA" id="ARBA00022982"/>
    </source>
</evidence>
<organism evidence="22">
    <name type="scientific">Capillaria sp. cat-2018</name>
    <dbReference type="NCBI Taxonomy" id="2488633"/>
    <lineage>
        <taxon>Eukaryota</taxon>
        <taxon>Metazoa</taxon>
        <taxon>Ecdysozoa</taxon>
        <taxon>Nematoda</taxon>
        <taxon>Enoplea</taxon>
        <taxon>Dorylaimia</taxon>
        <taxon>Trichinellida</taxon>
        <taxon>Capillariidae</taxon>
        <taxon>Capillaria</taxon>
    </lineage>
</organism>
<comment type="subcellular location">
    <subcellularLocation>
        <location evidence="1 18">Mitochondrion inner membrane</location>
        <topology evidence="1 18">Multi-pass membrane protein</topology>
    </subcellularLocation>
</comment>
<dbReference type="AlphaFoldDB" id="A0A6M2UK76"/>
<geneLocation type="mitochondrion" evidence="22"/>
<dbReference type="PRINTS" id="PR01166">
    <property type="entry name" value="CYCOXIDASEII"/>
</dbReference>
<dbReference type="GO" id="GO:0042773">
    <property type="term" value="P:ATP synthesis coupled electron transport"/>
    <property type="evidence" value="ECO:0007669"/>
    <property type="project" value="TreeGrafter"/>
</dbReference>
<comment type="subunit">
    <text evidence="3">Component of the cytochrome c oxidase (complex IV, CIV), a multisubunit enzyme composed of a catalytic core of 3 subunits and several supernumerary subunits. The complex exists as a monomer or a dimer and forms supercomplexes (SCs) in the inner mitochondrial membrane with ubiquinol-cytochrome c oxidoreductase (cytochrome b-c1 complex, complex III, CIII).</text>
</comment>
<evidence type="ECO:0000256" key="14">
    <source>
        <dbReference type="ARBA" id="ARBA00023008"/>
    </source>
</evidence>